<feature type="domain" description="DUF1731" evidence="3">
    <location>
        <begin position="251"/>
        <end position="297"/>
    </location>
</feature>
<dbReference type="Gene3D" id="3.40.50.720">
    <property type="entry name" value="NAD(P)-binding Rossmann-like Domain"/>
    <property type="match status" value="1"/>
</dbReference>
<dbReference type="PANTHER" id="PTHR11092">
    <property type="entry name" value="SUGAR NUCLEOTIDE EPIMERASE RELATED"/>
    <property type="match status" value="1"/>
</dbReference>
<evidence type="ECO:0000259" key="3">
    <source>
        <dbReference type="Pfam" id="PF08338"/>
    </source>
</evidence>
<sequence>MKIAITGGTGFAGNEMTKLFRQQGHEVFILTRSPKPSDNGVHYVEWLTEGSKPEQKLAGVDAFVNLAGSSINDGRWDDEQKKLIYKSRVEATDEVLRIIKELEQKPKVLVNASAVGIYPASTEKSYTEASTEKGDDFLAKTVIEWERLANQARDEGVRVALGRFGIILGKKDGALPLMALPYKLFGGGTVGSGRQWLSWIHVHDVARAVLFAIETEDLTGPFNVTAPYPKRMKDFGKEIARALGRPHWFPVPEFALKAALGDKSRLVLEGQRVLPEVLQQHGFEFAYPDLRSALADIYK</sequence>
<dbReference type="InterPro" id="IPR010099">
    <property type="entry name" value="SDR39U1"/>
</dbReference>
<evidence type="ECO:0000259" key="2">
    <source>
        <dbReference type="Pfam" id="PF01370"/>
    </source>
</evidence>
<evidence type="ECO:0000256" key="1">
    <source>
        <dbReference type="ARBA" id="ARBA00009353"/>
    </source>
</evidence>
<gene>
    <name evidence="4" type="ORF">DP120_17735</name>
</gene>
<accession>A0A365KJ25</accession>
<reference evidence="4 5" key="1">
    <citation type="submission" date="2018-06" db="EMBL/GenBank/DDBJ databases">
        <title>The draft genome sequences of strains SCU63 and S1.</title>
        <authorList>
            <person name="Gan L."/>
        </authorList>
    </citation>
    <scope>NUCLEOTIDE SEQUENCE [LARGE SCALE GENOMIC DNA]</scope>
    <source>
        <strain evidence="4 5">SCU63</strain>
    </source>
</reference>
<dbReference type="PANTHER" id="PTHR11092:SF0">
    <property type="entry name" value="EPIMERASE FAMILY PROTEIN SDR39U1"/>
    <property type="match status" value="1"/>
</dbReference>
<feature type="domain" description="NAD-dependent epimerase/dehydratase" evidence="2">
    <location>
        <begin position="3"/>
        <end position="217"/>
    </location>
</feature>
<dbReference type="RefSeq" id="WP_112224962.1">
    <property type="nucleotide sequence ID" value="NZ_CP047673.1"/>
</dbReference>
<dbReference type="InterPro" id="IPR036291">
    <property type="entry name" value="NAD(P)-bd_dom_sf"/>
</dbReference>
<dbReference type="SUPFAM" id="SSF51735">
    <property type="entry name" value="NAD(P)-binding Rossmann-fold domains"/>
    <property type="match status" value="1"/>
</dbReference>
<dbReference type="InterPro" id="IPR001509">
    <property type="entry name" value="Epimerase_deHydtase"/>
</dbReference>
<protein>
    <submittedName>
        <fullName evidence="4">TIGR01777 family protein</fullName>
    </submittedName>
</protein>
<dbReference type="Pfam" id="PF08338">
    <property type="entry name" value="DUF1731"/>
    <property type="match status" value="1"/>
</dbReference>
<organism evidence="4 5">
    <name type="scientific">Planococcus halotolerans</name>
    <dbReference type="NCBI Taxonomy" id="2233542"/>
    <lineage>
        <taxon>Bacteria</taxon>
        <taxon>Bacillati</taxon>
        <taxon>Bacillota</taxon>
        <taxon>Bacilli</taxon>
        <taxon>Bacillales</taxon>
        <taxon>Caryophanaceae</taxon>
        <taxon>Planococcus</taxon>
    </lineage>
</organism>
<dbReference type="CDD" id="cd05242">
    <property type="entry name" value="SDR_a8"/>
    <property type="match status" value="1"/>
</dbReference>
<proteinExistence type="inferred from homology"/>
<name>A0A365KJ25_9BACL</name>
<dbReference type="Proteomes" id="UP000251002">
    <property type="component" value="Unassembled WGS sequence"/>
</dbReference>
<dbReference type="EMBL" id="QLZR01000011">
    <property type="protein sequence ID" value="RAZ73129.1"/>
    <property type="molecule type" value="Genomic_DNA"/>
</dbReference>
<comment type="caution">
    <text evidence="4">The sequence shown here is derived from an EMBL/GenBank/DDBJ whole genome shotgun (WGS) entry which is preliminary data.</text>
</comment>
<evidence type="ECO:0000313" key="4">
    <source>
        <dbReference type="EMBL" id="RAZ73129.1"/>
    </source>
</evidence>
<dbReference type="InterPro" id="IPR013549">
    <property type="entry name" value="DUF1731"/>
</dbReference>
<comment type="similarity">
    <text evidence="1">Belongs to the NAD(P)-dependent epimerase/dehydratase family. SDR39U1 subfamily.</text>
</comment>
<keyword evidence="5" id="KW-1185">Reference proteome</keyword>
<dbReference type="Pfam" id="PF01370">
    <property type="entry name" value="Epimerase"/>
    <property type="match status" value="1"/>
</dbReference>
<dbReference type="NCBIfam" id="TIGR01777">
    <property type="entry name" value="yfcH"/>
    <property type="match status" value="1"/>
</dbReference>
<evidence type="ECO:0000313" key="5">
    <source>
        <dbReference type="Proteomes" id="UP000251002"/>
    </source>
</evidence>
<dbReference type="AlphaFoldDB" id="A0A365KJ25"/>